<dbReference type="SMART" id="SM00849">
    <property type="entry name" value="Lactamase_B"/>
    <property type="match status" value="1"/>
</dbReference>
<dbReference type="Proteomes" id="UP000301751">
    <property type="component" value="Unassembled WGS sequence"/>
</dbReference>
<evidence type="ECO:0000259" key="3">
    <source>
        <dbReference type="SMART" id="SM00849"/>
    </source>
</evidence>
<dbReference type="OrthoDB" id="1273797at2"/>
<evidence type="ECO:0000313" key="5">
    <source>
        <dbReference type="Proteomes" id="UP000301751"/>
    </source>
</evidence>
<feature type="domain" description="Metallo-beta-lactamase" evidence="3">
    <location>
        <begin position="73"/>
        <end position="253"/>
    </location>
</feature>
<feature type="chain" id="PRO_5019777182" description="Metallo-beta-lactamase domain-containing protein" evidence="2">
    <location>
        <begin position="28"/>
        <end position="331"/>
    </location>
</feature>
<dbReference type="InterPro" id="IPR001279">
    <property type="entry name" value="Metallo-B-lactamas"/>
</dbReference>
<dbReference type="GO" id="GO:0017001">
    <property type="term" value="P:antibiotic catabolic process"/>
    <property type="evidence" value="ECO:0007669"/>
    <property type="project" value="UniProtKB-ARBA"/>
</dbReference>
<dbReference type="EMBL" id="BJCL01000005">
    <property type="protein sequence ID" value="GCL63200.1"/>
    <property type="molecule type" value="Genomic_DNA"/>
</dbReference>
<evidence type="ECO:0000256" key="2">
    <source>
        <dbReference type="SAM" id="SignalP"/>
    </source>
</evidence>
<dbReference type="InterPro" id="IPR036866">
    <property type="entry name" value="RibonucZ/Hydroxyglut_hydro"/>
</dbReference>
<sequence length="331" mass="35796">MRRSIVPGALVLCASLLALPAPQPVSAQQAPAGPPQVNIARLDYGLKARALADGVYVVEGANADFTPANGCNIINTGFITTGAGVLVINTGTSRLYGEQLRALIERTTREPIVQVLHLNLHPDYFLGNQAFANVPIAATAATRAGMQREAASYETNLYRLCGDWMKGTEARLPTQTIGPGPLRIGQREFELREYRGHTASDLVLVDKTSGVAFVGGLVFADRVPTTPHADPKAWLATLDTLAGLKPGTVVPSHGPVHTGLRGLQQTRDYLQWLDGSFSRWAALGWEMNEVLRAAPPEAFARWAAWPAEYTRNVAHLYPGYERAVLQRSKGP</sequence>
<evidence type="ECO:0000313" key="4">
    <source>
        <dbReference type="EMBL" id="GCL63200.1"/>
    </source>
</evidence>
<organism evidence="4 5">
    <name type="scientific">Pseudaquabacterium pictum</name>
    <dbReference type="NCBI Taxonomy" id="2315236"/>
    <lineage>
        <taxon>Bacteria</taxon>
        <taxon>Pseudomonadati</taxon>
        <taxon>Pseudomonadota</taxon>
        <taxon>Betaproteobacteria</taxon>
        <taxon>Burkholderiales</taxon>
        <taxon>Sphaerotilaceae</taxon>
        <taxon>Pseudaquabacterium</taxon>
    </lineage>
</organism>
<dbReference type="CDD" id="cd16282">
    <property type="entry name" value="metallo-hydrolase-like_MBL-fold"/>
    <property type="match status" value="1"/>
</dbReference>
<comment type="caution">
    <text evidence="4">The sequence shown here is derived from an EMBL/GenBank/DDBJ whole genome shotgun (WGS) entry which is preliminary data.</text>
</comment>
<dbReference type="RefSeq" id="WP_137732950.1">
    <property type="nucleotide sequence ID" value="NZ_BJCL01000005.1"/>
</dbReference>
<dbReference type="InterPro" id="IPR030811">
    <property type="entry name" value="SoxH-rel_PQQ_1"/>
</dbReference>
<dbReference type="Gene3D" id="3.60.15.10">
    <property type="entry name" value="Ribonuclease Z/Hydroxyacylglutathione hydrolase-like"/>
    <property type="match status" value="1"/>
</dbReference>
<proteinExistence type="inferred from homology"/>
<comment type="similarity">
    <text evidence="1">Belongs to the metallo-beta-lactamase superfamily. Class-B beta-lactamase family.</text>
</comment>
<feature type="signal peptide" evidence="2">
    <location>
        <begin position="1"/>
        <end position="27"/>
    </location>
</feature>
<dbReference type="PANTHER" id="PTHR42951:SF4">
    <property type="entry name" value="ACYL-COENZYME A THIOESTERASE MBLAC2"/>
    <property type="match status" value="1"/>
</dbReference>
<dbReference type="NCBIfam" id="TIGR04558">
    <property type="entry name" value="SoxH_rel_PQQ_1"/>
    <property type="match status" value="1"/>
</dbReference>
<accession>A0A480AQU2</accession>
<keyword evidence="2" id="KW-0732">Signal</keyword>
<dbReference type="InterPro" id="IPR050855">
    <property type="entry name" value="NDM-1-like"/>
</dbReference>
<gene>
    <name evidence="4" type="ORF">AQPW35_22810</name>
</gene>
<reference evidence="5" key="1">
    <citation type="submission" date="2019-03" db="EMBL/GenBank/DDBJ databases">
        <title>Aquabacterium pictum sp.nov., the first bacteriochlorophyll a-containing freshwater bacterium in the genus Aquabacterium of the class Betaproteobacteria.</title>
        <authorList>
            <person name="Hirose S."/>
            <person name="Tank M."/>
            <person name="Hara E."/>
            <person name="Tamaki H."/>
            <person name="Takaichi S."/>
            <person name="Haruta S."/>
            <person name="Hanada S."/>
        </authorList>
    </citation>
    <scope>NUCLEOTIDE SEQUENCE [LARGE SCALE GENOMIC DNA]</scope>
    <source>
        <strain evidence="5">W35</strain>
    </source>
</reference>
<dbReference type="Pfam" id="PF00753">
    <property type="entry name" value="Lactamase_B"/>
    <property type="match status" value="1"/>
</dbReference>
<protein>
    <recommendedName>
        <fullName evidence="3">Metallo-beta-lactamase domain-containing protein</fullName>
    </recommendedName>
</protein>
<dbReference type="SUPFAM" id="SSF56281">
    <property type="entry name" value="Metallo-hydrolase/oxidoreductase"/>
    <property type="match status" value="1"/>
</dbReference>
<dbReference type="PANTHER" id="PTHR42951">
    <property type="entry name" value="METALLO-BETA-LACTAMASE DOMAIN-CONTAINING"/>
    <property type="match status" value="1"/>
</dbReference>
<name>A0A480AQU2_9BURK</name>
<evidence type="ECO:0000256" key="1">
    <source>
        <dbReference type="ARBA" id="ARBA00005250"/>
    </source>
</evidence>
<dbReference type="AlphaFoldDB" id="A0A480AQU2"/>
<keyword evidence="5" id="KW-1185">Reference proteome</keyword>